<dbReference type="KEGG" id="pyc:TQ32_05100"/>
<comment type="function">
    <text evidence="8">Toxic component of a toxin-antitoxin (TA) system. An RNase.</text>
</comment>
<protein>
    <recommendedName>
        <fullName evidence="8">Ribonuclease VapC</fullName>
        <shortName evidence="8">RNase VapC</shortName>
        <ecNumber evidence="8">3.1.-.-</ecNumber>
    </recommendedName>
    <alternativeName>
        <fullName evidence="8">Putative toxin VapC</fullName>
    </alternativeName>
</protein>
<reference evidence="11 13" key="3">
    <citation type="submission" date="2023-03" db="EMBL/GenBank/DDBJ databases">
        <title>Speciation in Pyrococcus: adaptation to high temperature as a mechanism.</title>
        <authorList>
            <person name="Gu J."/>
        </authorList>
    </citation>
    <scope>NUCLEOTIDE SEQUENCE [LARGE SCALE GENOMIC DNA]</scope>
    <source>
        <strain evidence="11 13">LMOA34</strain>
    </source>
</reference>
<evidence type="ECO:0000313" key="11">
    <source>
        <dbReference type="EMBL" id="MFA4804271.1"/>
    </source>
</evidence>
<evidence type="ECO:0000313" key="12">
    <source>
        <dbReference type="Proteomes" id="UP000070587"/>
    </source>
</evidence>
<dbReference type="GO" id="GO:0090729">
    <property type="term" value="F:toxin activity"/>
    <property type="evidence" value="ECO:0007669"/>
    <property type="project" value="UniProtKB-KW"/>
</dbReference>
<dbReference type="GO" id="GO:0000287">
    <property type="term" value="F:magnesium ion binding"/>
    <property type="evidence" value="ECO:0007669"/>
    <property type="project" value="UniProtKB-UniRule"/>
</dbReference>
<dbReference type="EMBL" id="JARRIG010000003">
    <property type="protein sequence ID" value="MFA4804271.1"/>
    <property type="molecule type" value="Genomic_DNA"/>
</dbReference>
<evidence type="ECO:0000256" key="2">
    <source>
        <dbReference type="ARBA" id="ARBA00022649"/>
    </source>
</evidence>
<keyword evidence="6 8" id="KW-0460">Magnesium</keyword>
<evidence type="ECO:0000256" key="7">
    <source>
        <dbReference type="ARBA" id="ARBA00038093"/>
    </source>
</evidence>
<dbReference type="PANTHER" id="PTHR33653">
    <property type="entry name" value="RIBONUCLEASE VAPC2"/>
    <property type="match status" value="1"/>
</dbReference>
<comment type="cofactor">
    <cofactor evidence="1 8">
        <name>Mg(2+)</name>
        <dbReference type="ChEBI" id="CHEBI:18420"/>
    </cofactor>
</comment>
<evidence type="ECO:0000256" key="6">
    <source>
        <dbReference type="ARBA" id="ARBA00022842"/>
    </source>
</evidence>
<evidence type="ECO:0000256" key="5">
    <source>
        <dbReference type="ARBA" id="ARBA00022801"/>
    </source>
</evidence>
<dbReference type="SMART" id="SM00670">
    <property type="entry name" value="PINc"/>
    <property type="match status" value="1"/>
</dbReference>
<dbReference type="Proteomes" id="UP000070587">
    <property type="component" value="Chromosome"/>
</dbReference>
<accession>A0A127BB97</accession>
<dbReference type="PATRIC" id="fig|1609559.3.peg.1058"/>
<keyword evidence="3 8" id="KW-0540">Nuclease</keyword>
<feature type="binding site" evidence="8">
    <location>
        <position position="5"/>
    </location>
    <ligand>
        <name>Mg(2+)</name>
        <dbReference type="ChEBI" id="CHEBI:18420"/>
    </ligand>
</feature>
<dbReference type="OrthoDB" id="38049at2157"/>
<dbReference type="Proteomes" id="UP001571980">
    <property type="component" value="Unassembled WGS sequence"/>
</dbReference>
<evidence type="ECO:0000259" key="9">
    <source>
        <dbReference type="SMART" id="SM00670"/>
    </source>
</evidence>
<name>A0A127BB97_9EURY</name>
<dbReference type="SUPFAM" id="SSF88723">
    <property type="entry name" value="PIN domain-like"/>
    <property type="match status" value="1"/>
</dbReference>
<keyword evidence="13" id="KW-1185">Reference proteome</keyword>
<evidence type="ECO:0000256" key="1">
    <source>
        <dbReference type="ARBA" id="ARBA00001946"/>
    </source>
</evidence>
<dbReference type="InterPro" id="IPR002716">
    <property type="entry name" value="PIN_dom"/>
</dbReference>
<dbReference type="InterPro" id="IPR022907">
    <property type="entry name" value="VapC_family"/>
</dbReference>
<dbReference type="AlphaFoldDB" id="A0A127BB97"/>
<dbReference type="HAMAP" id="MF_00265">
    <property type="entry name" value="VapC_Nob1"/>
    <property type="match status" value="1"/>
</dbReference>
<dbReference type="RefSeq" id="WP_068321854.1">
    <property type="nucleotide sequence ID" value="NZ_CP010835.1"/>
</dbReference>
<keyword evidence="4 8" id="KW-0479">Metal-binding</keyword>
<dbReference type="GeneID" id="28491189"/>
<dbReference type="InterPro" id="IPR029060">
    <property type="entry name" value="PIN-like_dom_sf"/>
</dbReference>
<evidence type="ECO:0000256" key="3">
    <source>
        <dbReference type="ARBA" id="ARBA00022722"/>
    </source>
</evidence>
<feature type="binding site" evidence="8">
    <location>
        <position position="90"/>
    </location>
    <ligand>
        <name>Mg(2+)</name>
        <dbReference type="ChEBI" id="CHEBI:18420"/>
    </ligand>
</feature>
<dbReference type="STRING" id="1609559.TQ32_05100"/>
<dbReference type="GO" id="GO:0016787">
    <property type="term" value="F:hydrolase activity"/>
    <property type="evidence" value="ECO:0007669"/>
    <property type="project" value="UniProtKB-KW"/>
</dbReference>
<gene>
    <name evidence="8" type="primary">vapC</name>
    <name evidence="11" type="ORF">P8X34_05885</name>
    <name evidence="10" type="ORF">TQ32_05100</name>
</gene>
<dbReference type="Pfam" id="PF01850">
    <property type="entry name" value="PIN"/>
    <property type="match status" value="1"/>
</dbReference>
<organism evidence="10 12">
    <name type="scientific">Pyrococcus kukulkanii</name>
    <dbReference type="NCBI Taxonomy" id="1609559"/>
    <lineage>
        <taxon>Archaea</taxon>
        <taxon>Methanobacteriati</taxon>
        <taxon>Methanobacteriota</taxon>
        <taxon>Thermococci</taxon>
        <taxon>Thermococcales</taxon>
        <taxon>Thermococcaceae</taxon>
        <taxon>Pyrococcus</taxon>
    </lineage>
</organism>
<proteinExistence type="inferred from homology"/>
<comment type="similarity">
    <text evidence="7 8">Belongs to the PINc/VapC protein family.</text>
</comment>
<keyword evidence="2 8" id="KW-1277">Toxin-antitoxin system</keyword>
<dbReference type="EMBL" id="CP010835">
    <property type="protein sequence ID" value="AMM53926.1"/>
    <property type="molecule type" value="Genomic_DNA"/>
</dbReference>
<evidence type="ECO:0000313" key="13">
    <source>
        <dbReference type="Proteomes" id="UP001571980"/>
    </source>
</evidence>
<reference evidence="12" key="1">
    <citation type="submission" date="2015-02" db="EMBL/GenBank/DDBJ databases">
        <title>Pyrococcus kukulkanii sp. nov., a novel hyperthermophilic archaeon isolated from a deep-sea hydrothermal vent at the Guaymas Basin.</title>
        <authorList>
            <person name="Oger P.M."/>
            <person name="Callac N."/>
            <person name="Jebbar M."/>
            <person name="Godfroy A."/>
        </authorList>
    </citation>
    <scope>NUCLEOTIDE SEQUENCE [LARGE SCALE GENOMIC DNA]</scope>
    <source>
        <strain evidence="12">NCB100</strain>
    </source>
</reference>
<evidence type="ECO:0000313" key="10">
    <source>
        <dbReference type="EMBL" id="AMM53926.1"/>
    </source>
</evidence>
<dbReference type="PANTHER" id="PTHR33653:SF1">
    <property type="entry name" value="RIBONUCLEASE VAPC2"/>
    <property type="match status" value="1"/>
</dbReference>
<keyword evidence="5 8" id="KW-0378">Hydrolase</keyword>
<sequence>MYLIDTDVLIDVLRGMKEAKEFLLEIADEGLFISVITLSELLSGKETRDPVKKEKLLRFLRKHFQILPIDEEIGILGGEIRRDYNIGLGDAIIAATAIVHGLSVVTGNIRHFSKVEGLRVIKPPYR</sequence>
<dbReference type="InterPro" id="IPR050556">
    <property type="entry name" value="Type_II_TA_system_RNase"/>
</dbReference>
<dbReference type="CDD" id="cd18741">
    <property type="entry name" value="PIN_VapC4-5_FitB-like"/>
    <property type="match status" value="1"/>
</dbReference>
<reference evidence="10 12" key="2">
    <citation type="journal article" date="2016" name="Int. J. Syst. Evol. Microbiol.">
        <title>Pyrococcus kukulkanii sp. nov., a hyperthermophilic, piezophilic archaeon isolated from a deep-sea hydrothermal vent.</title>
        <authorList>
            <person name="Callac N."/>
            <person name="Oger P."/>
            <person name="Lesongeur F."/>
            <person name="Rattray J.E."/>
            <person name="Vannier P."/>
            <person name="Michoud G."/>
            <person name="Beauverger M."/>
            <person name="Gayet N."/>
            <person name="Rouxel O."/>
            <person name="Jebbar M."/>
            <person name="Godfroy A."/>
        </authorList>
    </citation>
    <scope>NUCLEOTIDE SEQUENCE [LARGE SCALE GENOMIC DNA]</scope>
    <source>
        <strain evidence="10 12">NCB100</strain>
    </source>
</reference>
<evidence type="ECO:0000256" key="8">
    <source>
        <dbReference type="HAMAP-Rule" id="MF_00265"/>
    </source>
</evidence>
<evidence type="ECO:0000256" key="4">
    <source>
        <dbReference type="ARBA" id="ARBA00022723"/>
    </source>
</evidence>
<dbReference type="EC" id="3.1.-.-" evidence="8"/>
<feature type="domain" description="PIN" evidence="9">
    <location>
        <begin position="1"/>
        <end position="113"/>
    </location>
</feature>
<keyword evidence="8" id="KW-0800">Toxin</keyword>
<dbReference type="Gene3D" id="3.40.50.1010">
    <property type="entry name" value="5'-nuclease"/>
    <property type="match status" value="1"/>
</dbReference>
<dbReference type="GO" id="GO:0004540">
    <property type="term" value="F:RNA nuclease activity"/>
    <property type="evidence" value="ECO:0007669"/>
    <property type="project" value="InterPro"/>
</dbReference>